<dbReference type="GO" id="GO:0070929">
    <property type="term" value="P:trans-translation"/>
    <property type="evidence" value="ECO:0007669"/>
    <property type="project" value="UniProtKB-UniRule"/>
</dbReference>
<reference evidence="5" key="1">
    <citation type="submission" date="2017-09" db="EMBL/GenBank/DDBJ databases">
        <title>Depth-based differentiation of microbial function through sediment-hosted aquifers and enrichment of novel symbionts in the deep terrestrial subsurface.</title>
        <authorList>
            <person name="Probst A.J."/>
            <person name="Ladd B."/>
            <person name="Jarett J.K."/>
            <person name="Geller-Mcgrath D.E."/>
            <person name="Sieber C.M.K."/>
            <person name="Emerson J.B."/>
            <person name="Anantharaman K."/>
            <person name="Thomas B.C."/>
            <person name="Malmstrom R."/>
            <person name="Stieglmeier M."/>
            <person name="Klingl A."/>
            <person name="Woyke T."/>
            <person name="Ryan C.M."/>
            <person name="Banfield J.F."/>
        </authorList>
    </citation>
    <scope>NUCLEOTIDE SEQUENCE [LARGE SCALE GENOMIC DNA]</scope>
</reference>
<dbReference type="NCBIfam" id="NF003843">
    <property type="entry name" value="PRK05422.1"/>
    <property type="match status" value="1"/>
</dbReference>
<comment type="caution">
    <text evidence="4">The sequence shown here is derived from an EMBL/GenBank/DDBJ whole genome shotgun (WGS) entry which is preliminary data.</text>
</comment>
<sequence length="149" mass="17143">MPTLSLNRKARYDYEVLETWEAGLALKGFEVKAIKTGHISLVGAYMVIKNEEAFLLNANVPAYQNANTPREYDPVRSRKLLLNKSEIKALIGKTQQKGLTLIALRVYTKRGRIKLEIGLARGKKKYDRREDIKKREAKREMQRAVRIKA</sequence>
<dbReference type="GO" id="GO:0005829">
    <property type="term" value="C:cytosol"/>
    <property type="evidence" value="ECO:0007669"/>
    <property type="project" value="TreeGrafter"/>
</dbReference>
<dbReference type="PROSITE" id="PS01317">
    <property type="entry name" value="SSRP"/>
    <property type="match status" value="1"/>
</dbReference>
<dbReference type="SUPFAM" id="SSF74982">
    <property type="entry name" value="Small protein B (SmpB)"/>
    <property type="match status" value="1"/>
</dbReference>
<dbReference type="PANTHER" id="PTHR30308:SF2">
    <property type="entry name" value="SSRA-BINDING PROTEIN"/>
    <property type="match status" value="1"/>
</dbReference>
<dbReference type="Pfam" id="PF01668">
    <property type="entry name" value="SmpB"/>
    <property type="match status" value="1"/>
</dbReference>
<dbReference type="EMBL" id="PEVY01000067">
    <property type="protein sequence ID" value="PIU74993.1"/>
    <property type="molecule type" value="Genomic_DNA"/>
</dbReference>
<dbReference type="HAMAP" id="MF_00023">
    <property type="entry name" value="SmpB"/>
    <property type="match status" value="1"/>
</dbReference>
<comment type="similarity">
    <text evidence="3">Belongs to the SmpB family.</text>
</comment>
<gene>
    <name evidence="3" type="primary">smpB</name>
    <name evidence="4" type="ORF">COS76_03220</name>
</gene>
<dbReference type="Proteomes" id="UP000228775">
    <property type="component" value="Unassembled WGS sequence"/>
</dbReference>
<evidence type="ECO:0000313" key="5">
    <source>
        <dbReference type="Proteomes" id="UP000228775"/>
    </source>
</evidence>
<keyword evidence="1 3" id="KW-0963">Cytoplasm</keyword>
<protein>
    <recommendedName>
        <fullName evidence="3">SsrA-binding protein</fullName>
    </recommendedName>
    <alternativeName>
        <fullName evidence="3">Small protein B</fullName>
    </alternativeName>
</protein>
<evidence type="ECO:0000256" key="2">
    <source>
        <dbReference type="ARBA" id="ARBA00022884"/>
    </source>
</evidence>
<evidence type="ECO:0000313" key="4">
    <source>
        <dbReference type="EMBL" id="PIU74993.1"/>
    </source>
</evidence>
<dbReference type="InterPro" id="IPR020081">
    <property type="entry name" value="SsrA-bd_prot_CS"/>
</dbReference>
<dbReference type="NCBIfam" id="TIGR00086">
    <property type="entry name" value="smpB"/>
    <property type="match status" value="1"/>
</dbReference>
<dbReference type="Gene3D" id="2.40.280.10">
    <property type="match status" value="1"/>
</dbReference>
<dbReference type="InterPro" id="IPR023620">
    <property type="entry name" value="SmpB"/>
</dbReference>
<name>A0A2M7AWR3_9BACT</name>
<keyword evidence="2 3" id="KW-0694">RNA-binding</keyword>
<comment type="subcellular location">
    <subcellularLocation>
        <location evidence="3">Cytoplasm</location>
    </subcellularLocation>
    <text evidence="3">The tmRNA-SmpB complex associates with stalled 70S ribosomes.</text>
</comment>
<dbReference type="GO" id="GO:0070930">
    <property type="term" value="P:trans-translation-dependent protein tagging"/>
    <property type="evidence" value="ECO:0007669"/>
    <property type="project" value="TreeGrafter"/>
</dbReference>
<proteinExistence type="inferred from homology"/>
<dbReference type="GO" id="GO:0003723">
    <property type="term" value="F:RNA binding"/>
    <property type="evidence" value="ECO:0007669"/>
    <property type="project" value="UniProtKB-UniRule"/>
</dbReference>
<evidence type="ECO:0000256" key="1">
    <source>
        <dbReference type="ARBA" id="ARBA00022490"/>
    </source>
</evidence>
<dbReference type="AlphaFoldDB" id="A0A2M7AWR3"/>
<accession>A0A2M7AWR3</accession>
<evidence type="ECO:0000256" key="3">
    <source>
        <dbReference type="HAMAP-Rule" id="MF_00023"/>
    </source>
</evidence>
<dbReference type="InterPro" id="IPR000037">
    <property type="entry name" value="SsrA-bd_prot"/>
</dbReference>
<dbReference type="PANTHER" id="PTHR30308">
    <property type="entry name" value="TMRNA-BINDING COMPONENT OF TRANS-TRANSLATION TAGGING COMPLEX"/>
    <property type="match status" value="1"/>
</dbReference>
<organism evidence="4 5">
    <name type="scientific">Candidatus Portnoybacteria bacterium CG06_land_8_20_14_3_00_39_12</name>
    <dbReference type="NCBI Taxonomy" id="1974809"/>
    <lineage>
        <taxon>Bacteria</taxon>
        <taxon>Candidatus Portnoyibacteriota</taxon>
    </lineage>
</organism>
<comment type="function">
    <text evidence="3">Required for rescue of stalled ribosomes mediated by trans-translation. Binds to transfer-messenger RNA (tmRNA), required for stable association of tmRNA with ribosomes. tmRNA and SmpB together mimic tRNA shape, replacing the anticodon stem-loop with SmpB. tmRNA is encoded by the ssrA gene; the 2 termini fold to resemble tRNA(Ala) and it encodes a 'tag peptide', a short internal open reading frame. During trans-translation Ala-aminoacylated tmRNA acts like a tRNA, entering the A-site of stalled ribosomes, displacing the stalled mRNA. The ribosome then switches to translate the ORF on the tmRNA; the nascent peptide is terminated with the 'tag peptide' encoded by the tmRNA and targeted for degradation. The ribosome is freed to recommence translation, which seems to be the essential function of trans-translation.</text>
</comment>
<dbReference type="CDD" id="cd09294">
    <property type="entry name" value="SmpB"/>
    <property type="match status" value="1"/>
</dbReference>